<dbReference type="Gene3D" id="2.60.420.10">
    <property type="entry name" value="Maltose phosphorylase, domain 3"/>
    <property type="match status" value="1"/>
</dbReference>
<reference evidence="6 7" key="1">
    <citation type="submission" date="2024-03" db="EMBL/GenBank/DDBJ databases">
        <title>Actinomycetospora sp. OC33-EN08, a novel actinomycete isolated from wild orchid (Aerides multiflora).</title>
        <authorList>
            <person name="Suriyachadkun C."/>
        </authorList>
    </citation>
    <scope>NUCLEOTIDE SEQUENCE [LARGE SCALE GENOMIC DNA]</scope>
    <source>
        <strain evidence="6 7">OC33-EN08</strain>
    </source>
</reference>
<dbReference type="InterPro" id="IPR005196">
    <property type="entry name" value="Glyco_hydro_65_N"/>
</dbReference>
<dbReference type="GO" id="GO:0016787">
    <property type="term" value="F:hydrolase activity"/>
    <property type="evidence" value="ECO:0007669"/>
    <property type="project" value="UniProtKB-KW"/>
</dbReference>
<dbReference type="SUPFAM" id="SSF48208">
    <property type="entry name" value="Six-hairpin glycosidases"/>
    <property type="match status" value="1"/>
</dbReference>
<dbReference type="EMBL" id="JBBEGN010000012">
    <property type="protein sequence ID" value="MEJ2870291.1"/>
    <property type="molecule type" value="Genomic_DNA"/>
</dbReference>
<protein>
    <submittedName>
        <fullName evidence="6">Glycosyl hydrolase family 65 protein</fullName>
    </submittedName>
</protein>
<keyword evidence="6" id="KW-0378">Hydrolase</keyword>
<dbReference type="InterPro" id="IPR011013">
    <property type="entry name" value="Gal_mutarotase_sf_dom"/>
</dbReference>
<evidence type="ECO:0000313" key="7">
    <source>
        <dbReference type="Proteomes" id="UP001385809"/>
    </source>
</evidence>
<comment type="caution">
    <text evidence="6">The sequence shown here is derived from an EMBL/GenBank/DDBJ whole genome shotgun (WGS) entry which is preliminary data.</text>
</comment>
<dbReference type="InterPro" id="IPR008928">
    <property type="entry name" value="6-hairpin_glycosidase_sf"/>
</dbReference>
<evidence type="ECO:0000256" key="1">
    <source>
        <dbReference type="ARBA" id="ARBA00006768"/>
    </source>
</evidence>
<sequence>MISNAFSVDPWSVHEPDLDVDLLGQTESLFALANGHVGMRGNLDEGEPHRMPGTYLNSFFESRPMPHAEGGFGFPEENQTLVNVPNGKLIRLLVDDEPLDVRYGQLHDHQRTLDMRSGILTRRLEWTSPNGQRVDVTSQRLVSFSQRAVAAISYEVTIPEDSASDALLVIQSELFANEQMPEITGDPRVAAALTKPLAPEHNSHSTYGARMTHQTKRSELRVGAAMEHQVFGPDDVKVESSCSKNVGRTTVICRLKPGESLRIVKYLAYGWSSTRSQPAIVDQVEAALDASLYTGWDGLVAAQREYLDAFWARADIEIDGDPRLQQAIRFSLFHVLQAGARAEKRAIGAKGLTGQGYDGHSFWDCETFVLPVFMHTNPRVAADALRWRHSTLDAAVANAQTLGLEGAAFAWRTIRGEECSGYWPAGTAAFHVNADIADAVLRYVSATDDTDFERETGVDLLVATARLWRSLGHHDSESNFRIDGVTGPDEYSAVADNNVYTNLMAQRNLRGAAAACVRHPREAERLGVTSEEIASWRSAATAMVIPFDEKLGVHQQAEGFTSHALWDFEGTPEENYPLLLNYPYFDLYRKQVVKQPDLVLAMVQCPDAFTPEQKAANFAYYERITVRDSSLSPGTLAVMAAETGHLDLAYDYLCESVQMDLADLENNVRDGIHLAAVASGWTSIIQGLGGMRTHDGTLTFAPRLPSAVSGLRFRVLWRGRSVHVEIGHGEATYSLEEPATGTGTGPTGMTVTSSEPLELRHHDEDFVLSADEPLTFDIPPVPTRGVIEQPAGRAPLFRRLHQ</sequence>
<feature type="domain" description="Glycoside hydrolase family 65 central catalytic" evidence="3">
    <location>
        <begin position="329"/>
        <end position="681"/>
    </location>
</feature>
<proteinExistence type="inferred from homology"/>
<dbReference type="Pfam" id="PF03633">
    <property type="entry name" value="Glyco_hydro_65C"/>
    <property type="match status" value="1"/>
</dbReference>
<feature type="domain" description="Glycoside hydrolase family 65 C-terminal" evidence="4">
    <location>
        <begin position="691"/>
        <end position="737"/>
    </location>
</feature>
<dbReference type="InterPro" id="IPR012341">
    <property type="entry name" value="6hp_glycosidase-like_sf"/>
</dbReference>
<dbReference type="Gene3D" id="2.70.98.40">
    <property type="entry name" value="Glycoside hydrolase, family 65, N-terminal domain"/>
    <property type="match status" value="1"/>
</dbReference>
<organism evidence="6 7">
    <name type="scientific">Actinomycetospora aurantiaca</name>
    <dbReference type="NCBI Taxonomy" id="3129233"/>
    <lineage>
        <taxon>Bacteria</taxon>
        <taxon>Bacillati</taxon>
        <taxon>Actinomycetota</taxon>
        <taxon>Actinomycetes</taxon>
        <taxon>Pseudonocardiales</taxon>
        <taxon>Pseudonocardiaceae</taxon>
        <taxon>Actinomycetospora</taxon>
    </lineage>
</organism>
<gene>
    <name evidence="6" type="ORF">WCD74_21155</name>
</gene>
<dbReference type="Pfam" id="PF03636">
    <property type="entry name" value="Glyco_hydro_65N"/>
    <property type="match status" value="1"/>
</dbReference>
<evidence type="ECO:0000259" key="5">
    <source>
        <dbReference type="Pfam" id="PF03636"/>
    </source>
</evidence>
<dbReference type="Gene3D" id="1.50.10.10">
    <property type="match status" value="1"/>
</dbReference>
<comment type="similarity">
    <text evidence="1">Belongs to the glycosyl hydrolase 65 family.</text>
</comment>
<dbReference type="RefSeq" id="WP_337696857.1">
    <property type="nucleotide sequence ID" value="NZ_JBBEGN010000012.1"/>
</dbReference>
<evidence type="ECO:0000259" key="4">
    <source>
        <dbReference type="Pfam" id="PF03633"/>
    </source>
</evidence>
<keyword evidence="2" id="KW-0326">Glycosidase</keyword>
<evidence type="ECO:0000313" key="6">
    <source>
        <dbReference type="EMBL" id="MEJ2870291.1"/>
    </source>
</evidence>
<accession>A0ABU8MTQ9</accession>
<evidence type="ECO:0000259" key="3">
    <source>
        <dbReference type="Pfam" id="PF03632"/>
    </source>
</evidence>
<dbReference type="Pfam" id="PF03632">
    <property type="entry name" value="Glyco_hydro_65m"/>
    <property type="match status" value="1"/>
</dbReference>
<keyword evidence="7" id="KW-1185">Reference proteome</keyword>
<dbReference type="PANTHER" id="PTHR11051">
    <property type="entry name" value="GLYCOSYL HYDROLASE-RELATED"/>
    <property type="match status" value="1"/>
</dbReference>
<dbReference type="Proteomes" id="UP001385809">
    <property type="component" value="Unassembled WGS sequence"/>
</dbReference>
<dbReference type="InterPro" id="IPR037018">
    <property type="entry name" value="GH65_N"/>
</dbReference>
<evidence type="ECO:0000256" key="2">
    <source>
        <dbReference type="ARBA" id="ARBA00023295"/>
    </source>
</evidence>
<dbReference type="InterPro" id="IPR005195">
    <property type="entry name" value="Glyco_hydro_65_M"/>
</dbReference>
<dbReference type="PIRSF" id="PIRSF036289">
    <property type="entry name" value="Glycosyl_hydrolase_malt_phosph"/>
    <property type="match status" value="1"/>
</dbReference>
<dbReference type="SUPFAM" id="SSF74650">
    <property type="entry name" value="Galactose mutarotase-like"/>
    <property type="match status" value="1"/>
</dbReference>
<dbReference type="InterPro" id="IPR005194">
    <property type="entry name" value="Glyco_hydro_65_C"/>
</dbReference>
<dbReference type="InterPro" id="IPR017045">
    <property type="entry name" value="Malt_Pase/Glycosyl_Hdrlase"/>
</dbReference>
<dbReference type="PANTHER" id="PTHR11051:SF13">
    <property type="entry name" value="GLYCOSYL TRANSFERASE"/>
    <property type="match status" value="1"/>
</dbReference>
<feature type="domain" description="Glycoside hydrolase family 65 N-terminal" evidence="5">
    <location>
        <begin position="15"/>
        <end position="272"/>
    </location>
</feature>
<name>A0ABU8MTQ9_9PSEU</name>